<dbReference type="AlphaFoldDB" id="A0AA48HH76"/>
<dbReference type="GO" id="GO:0003727">
    <property type="term" value="F:single-stranded RNA binding"/>
    <property type="evidence" value="ECO:0007669"/>
    <property type="project" value="InterPro"/>
</dbReference>
<feature type="domain" description="RNA-binding S4" evidence="6">
    <location>
        <begin position="18"/>
        <end position="83"/>
    </location>
</feature>
<evidence type="ECO:0000313" key="8">
    <source>
        <dbReference type="Proteomes" id="UP001333710"/>
    </source>
</evidence>
<keyword evidence="3 4" id="KW-0238">DNA-binding</keyword>
<keyword evidence="2 4" id="KW-0694">RNA-binding</keyword>
<dbReference type="Proteomes" id="UP001333710">
    <property type="component" value="Chromosome"/>
</dbReference>
<dbReference type="GO" id="GO:0043023">
    <property type="term" value="F:ribosomal large subunit binding"/>
    <property type="evidence" value="ECO:0007669"/>
    <property type="project" value="InterPro"/>
</dbReference>
<dbReference type="GO" id="GO:0034605">
    <property type="term" value="P:cellular response to heat"/>
    <property type="evidence" value="ECO:0007669"/>
    <property type="project" value="InterPro"/>
</dbReference>
<protein>
    <recommendedName>
        <fullName evidence="4">Heat shock protein 15</fullName>
    </recommendedName>
</protein>
<keyword evidence="8" id="KW-1185">Reference proteome</keyword>
<dbReference type="NCBIfam" id="NF007673">
    <property type="entry name" value="PRK10348.1"/>
    <property type="match status" value="1"/>
</dbReference>
<dbReference type="GO" id="GO:0003677">
    <property type="term" value="F:DNA binding"/>
    <property type="evidence" value="ECO:0007669"/>
    <property type="project" value="UniProtKB-KW"/>
</dbReference>
<dbReference type="SUPFAM" id="SSF55174">
    <property type="entry name" value="Alpha-L RNA-binding motif"/>
    <property type="match status" value="1"/>
</dbReference>
<dbReference type="Pfam" id="PF01479">
    <property type="entry name" value="S4"/>
    <property type="match status" value="1"/>
</dbReference>
<reference evidence="7" key="1">
    <citation type="submission" date="2023-01" db="EMBL/GenBank/DDBJ databases">
        <title>Complete genome sequence of Planctobacterium marinum strain Dej080120_11.</title>
        <authorList>
            <person name="Ueki S."/>
            <person name="Maruyama F."/>
        </authorList>
    </citation>
    <scope>NUCLEOTIDE SEQUENCE</scope>
    <source>
        <strain evidence="7">Dej080120_11</strain>
    </source>
</reference>
<dbReference type="InterPro" id="IPR025708">
    <property type="entry name" value="HSP15"/>
</dbReference>
<evidence type="ECO:0000256" key="1">
    <source>
        <dbReference type="ARBA" id="ARBA00008396"/>
    </source>
</evidence>
<gene>
    <name evidence="7" type="ORF">MACH26_01220</name>
</gene>
<dbReference type="CDD" id="cd00165">
    <property type="entry name" value="S4"/>
    <property type="match status" value="1"/>
</dbReference>
<feature type="compositionally biased region" description="Basic and acidic residues" evidence="5">
    <location>
        <begin position="119"/>
        <end position="139"/>
    </location>
</feature>
<comment type="similarity">
    <text evidence="1 4">Belongs to the HSP15 family.</text>
</comment>
<evidence type="ECO:0000259" key="6">
    <source>
        <dbReference type="SMART" id="SM00363"/>
    </source>
</evidence>
<proteinExistence type="inferred from homology"/>
<dbReference type="InterPro" id="IPR002942">
    <property type="entry name" value="S4_RNA-bd"/>
</dbReference>
<dbReference type="KEGG" id="pmaw:MACH26_01220"/>
<dbReference type="SMART" id="SM00363">
    <property type="entry name" value="S4"/>
    <property type="match status" value="1"/>
</dbReference>
<dbReference type="InterPro" id="IPR036986">
    <property type="entry name" value="S4_RNA-bd_sf"/>
</dbReference>
<name>A0AA48HH76_9ALTE</name>
<evidence type="ECO:0000256" key="3">
    <source>
        <dbReference type="ARBA" id="ARBA00023125"/>
    </source>
</evidence>
<evidence type="ECO:0000256" key="4">
    <source>
        <dbReference type="PIRNR" id="PIRNR016821"/>
    </source>
</evidence>
<sequence>MAKNKKQSQHDNDVPVAVRLDKWLWAARFFKTRSLARDNISAGKVQYNGAKAKPGKIVEPGAVIKVPQGYDEKIITVLRVSEQRLSAPLAQQLYEETRLSAEKRAENAAARKLNAFHSPRPEQRPDKKQRREIIKLKHS</sequence>
<dbReference type="EMBL" id="AP027272">
    <property type="protein sequence ID" value="BDX04601.1"/>
    <property type="molecule type" value="Genomic_DNA"/>
</dbReference>
<accession>A0AA48HH76</accession>
<dbReference type="RefSeq" id="WP_338290389.1">
    <property type="nucleotide sequence ID" value="NZ_AP027272.1"/>
</dbReference>
<dbReference type="Gene3D" id="3.10.290.10">
    <property type="entry name" value="RNA-binding S4 domain"/>
    <property type="match status" value="1"/>
</dbReference>
<evidence type="ECO:0000256" key="5">
    <source>
        <dbReference type="SAM" id="MobiDB-lite"/>
    </source>
</evidence>
<organism evidence="7 8">
    <name type="scientific">Planctobacterium marinum</name>
    <dbReference type="NCBI Taxonomy" id="1631968"/>
    <lineage>
        <taxon>Bacteria</taxon>
        <taxon>Pseudomonadati</taxon>
        <taxon>Pseudomonadota</taxon>
        <taxon>Gammaproteobacteria</taxon>
        <taxon>Alteromonadales</taxon>
        <taxon>Alteromonadaceae</taxon>
        <taxon>Planctobacterium</taxon>
    </lineage>
</organism>
<dbReference type="PIRSF" id="PIRSF016821">
    <property type="entry name" value="HSP15"/>
    <property type="match status" value="1"/>
</dbReference>
<evidence type="ECO:0000313" key="7">
    <source>
        <dbReference type="EMBL" id="BDX04601.1"/>
    </source>
</evidence>
<feature type="region of interest" description="Disordered" evidence="5">
    <location>
        <begin position="104"/>
        <end position="139"/>
    </location>
</feature>
<evidence type="ECO:0000256" key="2">
    <source>
        <dbReference type="ARBA" id="ARBA00022884"/>
    </source>
</evidence>
<dbReference type="PROSITE" id="PS50889">
    <property type="entry name" value="S4"/>
    <property type="match status" value="1"/>
</dbReference>